<name>A0A9W6TZQ7_9STRA</name>
<dbReference type="Proteomes" id="UP001165121">
    <property type="component" value="Unassembled WGS sequence"/>
</dbReference>
<proteinExistence type="predicted"/>
<dbReference type="AlphaFoldDB" id="A0A9W6TZQ7"/>
<evidence type="ECO:0000313" key="2">
    <source>
        <dbReference type="EMBL" id="GMF23144.1"/>
    </source>
</evidence>
<feature type="compositionally biased region" description="Low complexity" evidence="1">
    <location>
        <begin position="49"/>
        <end position="63"/>
    </location>
</feature>
<gene>
    <name evidence="2" type="ORF">Pfra01_000359000</name>
</gene>
<feature type="region of interest" description="Disordered" evidence="1">
    <location>
        <begin position="23"/>
        <end position="84"/>
    </location>
</feature>
<dbReference type="OrthoDB" id="126930at2759"/>
<accession>A0A9W6TZQ7</accession>
<keyword evidence="3" id="KW-1185">Reference proteome</keyword>
<reference evidence="2" key="1">
    <citation type="submission" date="2023-04" db="EMBL/GenBank/DDBJ databases">
        <title>Phytophthora fragariaefolia NBRC 109709.</title>
        <authorList>
            <person name="Ichikawa N."/>
            <person name="Sato H."/>
            <person name="Tonouchi N."/>
        </authorList>
    </citation>
    <scope>NUCLEOTIDE SEQUENCE</scope>
    <source>
        <strain evidence="2">NBRC 109709</strain>
    </source>
</reference>
<evidence type="ECO:0000313" key="3">
    <source>
        <dbReference type="Proteomes" id="UP001165121"/>
    </source>
</evidence>
<dbReference type="EMBL" id="BSXT01000276">
    <property type="protein sequence ID" value="GMF23144.1"/>
    <property type="molecule type" value="Genomic_DNA"/>
</dbReference>
<sequence>MTAGAPRGPRDPCVRVAARALRQATSGACGDSANDSRPGVSSEKEWMASASETSSTSTSTSQSKQGRSEGLAHPRSAGGEAGEGQDVEVLAPALERGVFTSWEDLETCLAEYSRRTYQINACVQVQDASVPTFVLRVTTARLAHYHSLNKHSFDQYAHNRTALEPEVVSSVNELRKAGAKKKRILRYIHDRSACNPTTQDVHNLVRSLKKQDDRALPVQRD</sequence>
<evidence type="ECO:0000256" key="1">
    <source>
        <dbReference type="SAM" id="MobiDB-lite"/>
    </source>
</evidence>
<organism evidence="2 3">
    <name type="scientific">Phytophthora fragariaefolia</name>
    <dbReference type="NCBI Taxonomy" id="1490495"/>
    <lineage>
        <taxon>Eukaryota</taxon>
        <taxon>Sar</taxon>
        <taxon>Stramenopiles</taxon>
        <taxon>Oomycota</taxon>
        <taxon>Peronosporomycetes</taxon>
        <taxon>Peronosporales</taxon>
        <taxon>Peronosporaceae</taxon>
        <taxon>Phytophthora</taxon>
    </lineage>
</organism>
<comment type="caution">
    <text evidence="2">The sequence shown here is derived from an EMBL/GenBank/DDBJ whole genome shotgun (WGS) entry which is preliminary data.</text>
</comment>
<protein>
    <submittedName>
        <fullName evidence="2">Unnamed protein product</fullName>
    </submittedName>
</protein>